<dbReference type="InterPro" id="IPR002156">
    <property type="entry name" value="RNaseH_domain"/>
</dbReference>
<protein>
    <recommendedName>
        <fullName evidence="1">RNase H type-1 domain-containing protein</fullName>
    </recommendedName>
</protein>
<dbReference type="CDD" id="cd06222">
    <property type="entry name" value="RNase_H_like"/>
    <property type="match status" value="1"/>
</dbReference>
<evidence type="ECO:0000313" key="2">
    <source>
        <dbReference type="EnsemblPlants" id="LPERR04G04930.1"/>
    </source>
</evidence>
<dbReference type="InterPro" id="IPR044730">
    <property type="entry name" value="RNase_H-like_dom_plant"/>
</dbReference>
<reference evidence="2 3" key="1">
    <citation type="submission" date="2012-08" db="EMBL/GenBank/DDBJ databases">
        <title>Oryza genome evolution.</title>
        <authorList>
            <person name="Wing R.A."/>
        </authorList>
    </citation>
    <scope>NUCLEOTIDE SEQUENCE</scope>
</reference>
<evidence type="ECO:0000259" key="1">
    <source>
        <dbReference type="Pfam" id="PF13456"/>
    </source>
</evidence>
<dbReference type="InterPro" id="IPR052929">
    <property type="entry name" value="RNase_H-like_EbsB-rel"/>
</dbReference>
<dbReference type="Gene3D" id="3.30.420.10">
    <property type="entry name" value="Ribonuclease H-like superfamily/Ribonuclease H"/>
    <property type="match status" value="1"/>
</dbReference>
<dbReference type="PANTHER" id="PTHR47074">
    <property type="entry name" value="BNAC02G40300D PROTEIN"/>
    <property type="match status" value="1"/>
</dbReference>
<accession>A0A0D9W3F1</accession>
<dbReference type="HOGENOM" id="CLU_2018499_0_0_1"/>
<dbReference type="PANTHER" id="PTHR47074:SF11">
    <property type="entry name" value="REVERSE TRANSCRIPTASE-LIKE PROTEIN"/>
    <property type="match status" value="1"/>
</dbReference>
<dbReference type="Pfam" id="PF13456">
    <property type="entry name" value="RVT_3"/>
    <property type="match status" value="1"/>
</dbReference>
<dbReference type="GO" id="GO:0003676">
    <property type="term" value="F:nucleic acid binding"/>
    <property type="evidence" value="ECO:0007669"/>
    <property type="project" value="InterPro"/>
</dbReference>
<sequence>MTDRSKKVVTTRGGKTDGWGFVIRTNTGDAIAAGARSLEAVRDVLCAEAEACHSGVVVAMEQEIGRIIIETGSSILVIALQSDKYHLSAGGAIFAEIKYLFYLEFVEASVFTRLVLVIVLRMN</sequence>
<proteinExistence type="predicted"/>
<dbReference type="EnsemblPlants" id="LPERR04G04930.1">
    <property type="protein sequence ID" value="LPERR04G04930.1"/>
    <property type="gene ID" value="LPERR04G04930"/>
</dbReference>
<dbReference type="GO" id="GO:0004523">
    <property type="term" value="F:RNA-DNA hybrid ribonuclease activity"/>
    <property type="evidence" value="ECO:0007669"/>
    <property type="project" value="InterPro"/>
</dbReference>
<name>A0A0D9W3F1_9ORYZ</name>
<organism evidence="2 3">
    <name type="scientific">Leersia perrieri</name>
    <dbReference type="NCBI Taxonomy" id="77586"/>
    <lineage>
        <taxon>Eukaryota</taxon>
        <taxon>Viridiplantae</taxon>
        <taxon>Streptophyta</taxon>
        <taxon>Embryophyta</taxon>
        <taxon>Tracheophyta</taxon>
        <taxon>Spermatophyta</taxon>
        <taxon>Magnoliopsida</taxon>
        <taxon>Liliopsida</taxon>
        <taxon>Poales</taxon>
        <taxon>Poaceae</taxon>
        <taxon>BOP clade</taxon>
        <taxon>Oryzoideae</taxon>
        <taxon>Oryzeae</taxon>
        <taxon>Oryzinae</taxon>
        <taxon>Leersia</taxon>
    </lineage>
</organism>
<keyword evidence="3" id="KW-1185">Reference proteome</keyword>
<dbReference type="Proteomes" id="UP000032180">
    <property type="component" value="Chromosome 4"/>
</dbReference>
<reference evidence="3" key="2">
    <citation type="submission" date="2013-12" db="EMBL/GenBank/DDBJ databases">
        <authorList>
            <person name="Yu Y."/>
            <person name="Lee S."/>
            <person name="de Baynast K."/>
            <person name="Wissotski M."/>
            <person name="Liu L."/>
            <person name="Talag J."/>
            <person name="Goicoechea J."/>
            <person name="Angelova A."/>
            <person name="Jetty R."/>
            <person name="Kudrna D."/>
            <person name="Golser W."/>
            <person name="Rivera L."/>
            <person name="Zhang J."/>
            <person name="Wing R."/>
        </authorList>
    </citation>
    <scope>NUCLEOTIDE SEQUENCE</scope>
</reference>
<dbReference type="InterPro" id="IPR036397">
    <property type="entry name" value="RNaseH_sf"/>
</dbReference>
<dbReference type="AlphaFoldDB" id="A0A0D9W3F1"/>
<reference evidence="2" key="3">
    <citation type="submission" date="2015-04" db="UniProtKB">
        <authorList>
            <consortium name="EnsemblPlants"/>
        </authorList>
    </citation>
    <scope>IDENTIFICATION</scope>
</reference>
<feature type="domain" description="RNase H type-1" evidence="1">
    <location>
        <begin position="18"/>
        <end position="99"/>
    </location>
</feature>
<evidence type="ECO:0000313" key="3">
    <source>
        <dbReference type="Proteomes" id="UP000032180"/>
    </source>
</evidence>
<dbReference type="Gramene" id="LPERR04G04930.1">
    <property type="protein sequence ID" value="LPERR04G04930.1"/>
    <property type="gene ID" value="LPERR04G04930"/>
</dbReference>